<evidence type="ECO:0000256" key="4">
    <source>
        <dbReference type="ARBA" id="ARBA00013035"/>
    </source>
</evidence>
<evidence type="ECO:0000256" key="9">
    <source>
        <dbReference type="ARBA" id="ARBA00022764"/>
    </source>
</evidence>
<dbReference type="InterPro" id="IPR011782">
    <property type="entry name" value="Pept_S1C_Do"/>
</dbReference>
<dbReference type="InterPro" id="IPR036034">
    <property type="entry name" value="PDZ_sf"/>
</dbReference>
<dbReference type="EC" id="3.4.21.107" evidence="4"/>
<dbReference type="Proteomes" id="UP001410394">
    <property type="component" value="Unassembled WGS sequence"/>
</dbReference>
<evidence type="ECO:0000313" key="17">
    <source>
        <dbReference type="Proteomes" id="UP001410394"/>
    </source>
</evidence>
<feature type="signal peptide" evidence="14">
    <location>
        <begin position="1"/>
        <end position="20"/>
    </location>
</feature>
<dbReference type="PROSITE" id="PS51257">
    <property type="entry name" value="PROKAR_LIPOPROTEIN"/>
    <property type="match status" value="1"/>
</dbReference>
<protein>
    <recommendedName>
        <fullName evidence="5">Probable periplasmic serine endoprotease DegP-like</fullName>
        <ecNumber evidence="4">3.4.21.107</ecNumber>
    </recommendedName>
    <alternativeName>
        <fullName evidence="13">Protease Do</fullName>
    </alternativeName>
</protein>
<dbReference type="PANTHER" id="PTHR22939">
    <property type="entry name" value="SERINE PROTEASE FAMILY S1C HTRA-RELATED"/>
    <property type="match status" value="1"/>
</dbReference>
<keyword evidence="8" id="KW-0677">Repeat</keyword>
<dbReference type="InterPro" id="IPR041489">
    <property type="entry name" value="PDZ_6"/>
</dbReference>
<dbReference type="Pfam" id="PF13180">
    <property type="entry name" value="PDZ_2"/>
    <property type="match status" value="1"/>
</dbReference>
<feature type="domain" description="PDZ" evidence="15">
    <location>
        <begin position="284"/>
        <end position="370"/>
    </location>
</feature>
<dbReference type="InterPro" id="IPR001940">
    <property type="entry name" value="Peptidase_S1C"/>
</dbReference>
<feature type="domain" description="PDZ" evidence="15">
    <location>
        <begin position="396"/>
        <end position="480"/>
    </location>
</feature>
<sequence length="491" mass="51598">MQWNLSRSALVAGVAAIAFAGCLQDSGIKNSHASSPAAAVSSAPAARVALPDFADLVQHVGPSVVNVSVTSVSKGGNEADPFADDPFFDFIRRFQGIPTPRGGKQPERITRGVGSGFIISSDGYVMTNHHVVDGATEVTVKLSDKREFKAKVVGSDERTDVALLKIDAKDLPALKIGDPDKARVGEWVIAVGSPLGLENTVTAGIISAKARRLPDESFVPFIQTDVAINPGNSGGPLFNMNGEVIAINSRLINNSGQASYAGISLAIPIDVAMKVKDQLQKDGKVSRGLLGITFQPVDADLAKNLGLDKPDGAAVTSVRKGSAADKAGLKLSDVILEVDGKKVSDESDLRSLIGERRPGETVKLKVWRKKAIVELKATLGTDTAAKAETEDKDTADDKGNKPFEKLGLQVRPLQAQEARKLDVDGGLLIEQTSGAAAKAGLRSGDVILLANDEPVTSREALRKLVASSGDKILLLIQRGEGRAFVALPTGK</sequence>
<organism evidence="16 17">
    <name type="scientific">Uliginosibacterium sediminicola</name>
    <dbReference type="NCBI Taxonomy" id="2024550"/>
    <lineage>
        <taxon>Bacteria</taxon>
        <taxon>Pseudomonadati</taxon>
        <taxon>Pseudomonadota</taxon>
        <taxon>Betaproteobacteria</taxon>
        <taxon>Rhodocyclales</taxon>
        <taxon>Zoogloeaceae</taxon>
        <taxon>Uliginosibacterium</taxon>
    </lineage>
</organism>
<dbReference type="Gene3D" id="2.40.10.120">
    <property type="match status" value="1"/>
</dbReference>
<dbReference type="EMBL" id="JBDIVE010000001">
    <property type="protein sequence ID" value="MEN3067450.1"/>
    <property type="molecule type" value="Genomic_DNA"/>
</dbReference>
<keyword evidence="17" id="KW-1185">Reference proteome</keyword>
<dbReference type="InterPro" id="IPR001478">
    <property type="entry name" value="PDZ"/>
</dbReference>
<evidence type="ECO:0000256" key="10">
    <source>
        <dbReference type="ARBA" id="ARBA00022801"/>
    </source>
</evidence>
<comment type="catalytic activity">
    <reaction evidence="1">
        <text>Acts on substrates that are at least partially unfolded. The cleavage site P1 residue is normally between a pair of hydrophobic residues, such as Val-|-Val.</text>
        <dbReference type="EC" id="3.4.21.107"/>
    </reaction>
</comment>
<name>A0ABU9YUT4_9RHOO</name>
<comment type="caution">
    <text evidence="16">The sequence shown here is derived from an EMBL/GenBank/DDBJ whole genome shotgun (WGS) entry which is preliminary data.</text>
</comment>
<evidence type="ECO:0000259" key="15">
    <source>
        <dbReference type="PROSITE" id="PS50106"/>
    </source>
</evidence>
<comment type="subcellular location">
    <subcellularLocation>
        <location evidence="2">Periplasm</location>
    </subcellularLocation>
</comment>
<keyword evidence="11" id="KW-0720">Serine protease</keyword>
<evidence type="ECO:0000256" key="14">
    <source>
        <dbReference type="SAM" id="SignalP"/>
    </source>
</evidence>
<keyword evidence="9" id="KW-0574">Periplasm</keyword>
<evidence type="ECO:0000256" key="11">
    <source>
        <dbReference type="ARBA" id="ARBA00022825"/>
    </source>
</evidence>
<dbReference type="PANTHER" id="PTHR22939:SF130">
    <property type="entry name" value="PERIPLASMIC SERINE ENDOPROTEASE DEGP-LIKE-RELATED"/>
    <property type="match status" value="1"/>
</dbReference>
<evidence type="ECO:0000256" key="12">
    <source>
        <dbReference type="ARBA" id="ARBA00023016"/>
    </source>
</evidence>
<evidence type="ECO:0000256" key="7">
    <source>
        <dbReference type="ARBA" id="ARBA00022729"/>
    </source>
</evidence>
<evidence type="ECO:0000256" key="6">
    <source>
        <dbReference type="ARBA" id="ARBA00022670"/>
    </source>
</evidence>
<dbReference type="NCBIfam" id="TIGR02037">
    <property type="entry name" value="degP_htrA_DO"/>
    <property type="match status" value="1"/>
</dbReference>
<accession>A0ABU9YUT4</accession>
<dbReference type="SUPFAM" id="SSF50494">
    <property type="entry name" value="Trypsin-like serine proteases"/>
    <property type="match status" value="1"/>
</dbReference>
<dbReference type="PRINTS" id="PR00834">
    <property type="entry name" value="PROTEASES2C"/>
</dbReference>
<evidence type="ECO:0000256" key="1">
    <source>
        <dbReference type="ARBA" id="ARBA00001772"/>
    </source>
</evidence>
<dbReference type="Pfam" id="PF17820">
    <property type="entry name" value="PDZ_6"/>
    <property type="match status" value="1"/>
</dbReference>
<evidence type="ECO:0000256" key="13">
    <source>
        <dbReference type="ARBA" id="ARBA00032850"/>
    </source>
</evidence>
<dbReference type="CDD" id="cd10839">
    <property type="entry name" value="cpPDZ1_DegP-like"/>
    <property type="match status" value="1"/>
</dbReference>
<evidence type="ECO:0000256" key="2">
    <source>
        <dbReference type="ARBA" id="ARBA00004418"/>
    </source>
</evidence>
<dbReference type="InterPro" id="IPR009003">
    <property type="entry name" value="Peptidase_S1_PA"/>
</dbReference>
<dbReference type="Pfam" id="PF13365">
    <property type="entry name" value="Trypsin_2"/>
    <property type="match status" value="1"/>
</dbReference>
<evidence type="ECO:0000256" key="5">
    <source>
        <dbReference type="ARBA" id="ARBA00013958"/>
    </source>
</evidence>
<comment type="similarity">
    <text evidence="3">Belongs to the peptidase S1C family.</text>
</comment>
<proteinExistence type="inferred from homology"/>
<dbReference type="SUPFAM" id="SSF50156">
    <property type="entry name" value="PDZ domain-like"/>
    <property type="match status" value="2"/>
</dbReference>
<gene>
    <name evidence="16" type="ORF">ABDB84_03100</name>
</gene>
<dbReference type="PROSITE" id="PS50106">
    <property type="entry name" value="PDZ"/>
    <property type="match status" value="2"/>
</dbReference>
<evidence type="ECO:0000313" key="16">
    <source>
        <dbReference type="EMBL" id="MEN3067450.1"/>
    </source>
</evidence>
<feature type="chain" id="PRO_5046120754" description="Probable periplasmic serine endoprotease DegP-like" evidence="14">
    <location>
        <begin position="21"/>
        <end position="491"/>
    </location>
</feature>
<evidence type="ECO:0000256" key="3">
    <source>
        <dbReference type="ARBA" id="ARBA00010541"/>
    </source>
</evidence>
<dbReference type="RefSeq" id="WP_345918215.1">
    <property type="nucleotide sequence ID" value="NZ_JBDIVE010000001.1"/>
</dbReference>
<reference evidence="16 17" key="1">
    <citation type="journal article" date="2018" name="Int. J. Syst. Evol. Microbiol.">
        <title>Uliginosibacterium sediminicola sp. nov., isolated from freshwater sediment.</title>
        <authorList>
            <person name="Hwang W.M."/>
            <person name="Kim S.M."/>
            <person name="Kang K."/>
            <person name="Ahn T.Y."/>
        </authorList>
    </citation>
    <scope>NUCLEOTIDE SEQUENCE [LARGE SCALE GENOMIC DNA]</scope>
    <source>
        <strain evidence="16 17">M1-21</strain>
    </source>
</reference>
<dbReference type="Gene3D" id="2.30.42.10">
    <property type="match status" value="2"/>
</dbReference>
<evidence type="ECO:0000256" key="8">
    <source>
        <dbReference type="ARBA" id="ARBA00022737"/>
    </source>
</evidence>
<dbReference type="SMART" id="SM00228">
    <property type="entry name" value="PDZ"/>
    <property type="match status" value="2"/>
</dbReference>
<keyword evidence="7 14" id="KW-0732">Signal</keyword>
<keyword evidence="6" id="KW-0645">Protease</keyword>
<keyword evidence="12" id="KW-0346">Stress response</keyword>
<keyword evidence="10" id="KW-0378">Hydrolase</keyword>